<feature type="chain" id="PRO_5045561206" evidence="2">
    <location>
        <begin position="25"/>
        <end position="290"/>
    </location>
</feature>
<dbReference type="EMBL" id="JAJISD010000001">
    <property type="protein sequence ID" value="MCC8428459.1"/>
    <property type="molecule type" value="Genomic_DNA"/>
</dbReference>
<keyword evidence="5" id="KW-1185">Reference proteome</keyword>
<reference evidence="4 5" key="1">
    <citation type="submission" date="2021-11" db="EMBL/GenBank/DDBJ databases">
        <authorList>
            <person name="Lee D.-H."/>
            <person name="Kim S.-B."/>
        </authorList>
    </citation>
    <scope>NUCLEOTIDE SEQUENCE [LARGE SCALE GENOMIC DNA]</scope>
    <source>
        <strain evidence="4 5">KCTC 52223</strain>
    </source>
</reference>
<evidence type="ECO:0000313" key="4">
    <source>
        <dbReference type="EMBL" id="MCC8428459.1"/>
    </source>
</evidence>
<keyword evidence="2" id="KW-0732">Signal</keyword>
<dbReference type="Proteomes" id="UP001198862">
    <property type="component" value="Unassembled WGS sequence"/>
</dbReference>
<evidence type="ECO:0000259" key="3">
    <source>
        <dbReference type="Pfam" id="PF04773"/>
    </source>
</evidence>
<proteinExistence type="predicted"/>
<feature type="compositionally biased region" description="Basic and acidic residues" evidence="1">
    <location>
        <begin position="210"/>
        <end position="221"/>
    </location>
</feature>
<name>A0ABS8KR15_9HYPH</name>
<protein>
    <submittedName>
        <fullName evidence="4">FecR family protein</fullName>
    </submittedName>
</protein>
<comment type="caution">
    <text evidence="4">The sequence shown here is derived from an EMBL/GenBank/DDBJ whole genome shotgun (WGS) entry which is preliminary data.</text>
</comment>
<feature type="compositionally biased region" description="Low complexity" evidence="1">
    <location>
        <begin position="222"/>
        <end position="248"/>
    </location>
</feature>
<evidence type="ECO:0000256" key="1">
    <source>
        <dbReference type="SAM" id="MobiDB-lite"/>
    </source>
</evidence>
<dbReference type="InterPro" id="IPR006860">
    <property type="entry name" value="FecR"/>
</dbReference>
<evidence type="ECO:0000313" key="5">
    <source>
        <dbReference type="Proteomes" id="UP001198862"/>
    </source>
</evidence>
<feature type="domain" description="FecR protein" evidence="3">
    <location>
        <begin position="62"/>
        <end position="152"/>
    </location>
</feature>
<organism evidence="4 5">
    <name type="scientific">Reyranella aquatilis</name>
    <dbReference type="NCBI Taxonomy" id="2035356"/>
    <lineage>
        <taxon>Bacteria</taxon>
        <taxon>Pseudomonadati</taxon>
        <taxon>Pseudomonadota</taxon>
        <taxon>Alphaproteobacteria</taxon>
        <taxon>Hyphomicrobiales</taxon>
        <taxon>Reyranellaceae</taxon>
        <taxon>Reyranella</taxon>
    </lineage>
</organism>
<accession>A0ABS8KR15</accession>
<evidence type="ECO:0000256" key="2">
    <source>
        <dbReference type="SAM" id="SignalP"/>
    </source>
</evidence>
<feature type="region of interest" description="Disordered" evidence="1">
    <location>
        <begin position="206"/>
        <end position="290"/>
    </location>
</feature>
<dbReference type="Pfam" id="PF04773">
    <property type="entry name" value="FecR"/>
    <property type="match status" value="1"/>
</dbReference>
<sequence>MRKALLVGAAIMTVPLATSMSAAADAPRVGIASAVAGDPTGKPPDEIERVLHVGLDVQAGEVITTGSADRAHLLFLDGTALTIGSEAQVTLDRFVYDSDRKLGELGVTATKGVFRLVGGKISKKTPVIVTTPSGTITIRGGIALFSVEPTRTTATFVFGYEMTLTSQGRTRRVTAPGFQVSAMLGQPPGLASPVARRGLADSIGRLEANGGKRDGGADRAAKAAGLAEANSARGPNAAGPVQGGPAPASQMPGGPNGPGGPPRMGGFDPQGAGPMQPFPPAGAGVARTAP</sequence>
<gene>
    <name evidence="4" type="ORF">LJ725_05750</name>
</gene>
<feature type="signal peptide" evidence="2">
    <location>
        <begin position="1"/>
        <end position="24"/>
    </location>
</feature>